<dbReference type="InterPro" id="IPR011021">
    <property type="entry name" value="Arrestin-like_N"/>
</dbReference>
<dbReference type="Gene3D" id="2.60.40.640">
    <property type="match status" value="1"/>
</dbReference>
<dbReference type="InterPro" id="IPR014752">
    <property type="entry name" value="Arrestin-like_C"/>
</dbReference>
<gene>
    <name evidence="3" type="ORF">HGRIS_003341</name>
</gene>
<organism evidence="3 4">
    <name type="scientific">Hohenbuehelia grisea</name>
    <dbReference type="NCBI Taxonomy" id="104357"/>
    <lineage>
        <taxon>Eukaryota</taxon>
        <taxon>Fungi</taxon>
        <taxon>Dikarya</taxon>
        <taxon>Basidiomycota</taxon>
        <taxon>Agaricomycotina</taxon>
        <taxon>Agaricomycetes</taxon>
        <taxon>Agaricomycetidae</taxon>
        <taxon>Agaricales</taxon>
        <taxon>Pleurotineae</taxon>
        <taxon>Pleurotaceae</taxon>
        <taxon>Hohenbuehelia</taxon>
    </lineage>
</organism>
<keyword evidence="4" id="KW-1185">Reference proteome</keyword>
<feature type="domain" description="Arrestin-like N-terminal" evidence="2">
    <location>
        <begin position="100"/>
        <end position="233"/>
    </location>
</feature>
<evidence type="ECO:0000256" key="1">
    <source>
        <dbReference type="SAM" id="MobiDB-lite"/>
    </source>
</evidence>
<comment type="caution">
    <text evidence="3">The sequence shown here is derived from an EMBL/GenBank/DDBJ whole genome shotgun (WGS) entry which is preliminary data.</text>
</comment>
<dbReference type="Proteomes" id="UP001556367">
    <property type="component" value="Unassembled WGS sequence"/>
</dbReference>
<dbReference type="EMBL" id="JASNQZ010000007">
    <property type="protein sequence ID" value="KAL0954347.1"/>
    <property type="molecule type" value="Genomic_DNA"/>
</dbReference>
<feature type="region of interest" description="Disordered" evidence="1">
    <location>
        <begin position="155"/>
        <end position="177"/>
    </location>
</feature>
<feature type="compositionally biased region" description="Low complexity" evidence="1">
    <location>
        <begin position="157"/>
        <end position="171"/>
    </location>
</feature>
<reference evidence="4" key="1">
    <citation type="submission" date="2024-06" db="EMBL/GenBank/DDBJ databases">
        <title>Multi-omics analyses provide insights into the biosynthesis of the anticancer antibiotic pleurotin in Hohenbuehelia grisea.</title>
        <authorList>
            <person name="Weaver J.A."/>
            <person name="Alberti F."/>
        </authorList>
    </citation>
    <scope>NUCLEOTIDE SEQUENCE [LARGE SCALE GENOMIC DNA]</scope>
    <source>
        <strain evidence="4">T-177</strain>
    </source>
</reference>
<sequence>MAAVAFAPPPQYSVSRRFSARPAQVPQTAGPMTTTFSIPAAPTMAPSVDAPPPSYTCRRRRDTISALPRREPVEHVYPLVDGRSRAWAILRVFSSAKSSKSLPTFYEGEDVKGRLELELEKGESIQAITVSLTGRIITGSGSSDSHTFLNDTHTLWSKSSSSNGSRTPSPTGGSGKLQGACSWPFSLALPSTVRLPFSSARGQTVVCPLPETFNERGVRAVVQYDITLKVVRGKLRADNTITTAFGYVPSSRPQPPSMLRQLAYQEGCPLPGPEVDPEGWQILPPFVARGVVFSARMAEARCHLAIAKPLSYTRGTVIPCSLSMDSRDSQALDLLSQSRSIAVVLRRLVRYFSGSTNKDLIEDVGRAIWWPTLDGRGDEFIRYLEGEIPLAKDLKPSCNVAHFSISYFVTVCPFDSTGFASSDSDSLLSEPVEIASMHAKGPKPRSCAPPSYVASRQADAQHSTLRRRPTMA</sequence>
<dbReference type="Pfam" id="PF00339">
    <property type="entry name" value="Arrestin_N"/>
    <property type="match status" value="1"/>
</dbReference>
<evidence type="ECO:0000313" key="4">
    <source>
        <dbReference type="Proteomes" id="UP001556367"/>
    </source>
</evidence>
<proteinExistence type="predicted"/>
<protein>
    <recommendedName>
        <fullName evidence="2">Arrestin-like N-terminal domain-containing protein</fullName>
    </recommendedName>
</protein>
<name>A0ABR3JG03_9AGAR</name>
<evidence type="ECO:0000259" key="2">
    <source>
        <dbReference type="Pfam" id="PF00339"/>
    </source>
</evidence>
<feature type="region of interest" description="Disordered" evidence="1">
    <location>
        <begin position="438"/>
        <end position="472"/>
    </location>
</feature>
<evidence type="ECO:0000313" key="3">
    <source>
        <dbReference type="EMBL" id="KAL0954347.1"/>
    </source>
</evidence>
<accession>A0ABR3JG03</accession>